<keyword evidence="6 9" id="KW-0472">Membrane</keyword>
<feature type="signal peptide" evidence="10">
    <location>
        <begin position="1"/>
        <end position="20"/>
    </location>
</feature>
<dbReference type="Gene3D" id="1.20.1420.30">
    <property type="entry name" value="NCX, central ion-binding region"/>
    <property type="match status" value="2"/>
</dbReference>
<feature type="coiled-coil region" evidence="7">
    <location>
        <begin position="255"/>
        <end position="282"/>
    </location>
</feature>
<feature type="domain" description="Sodium/calcium exchanger membrane region" evidence="11">
    <location>
        <begin position="619"/>
        <end position="769"/>
    </location>
</feature>
<evidence type="ECO:0000313" key="13">
    <source>
        <dbReference type="Proteomes" id="UP000094236"/>
    </source>
</evidence>
<keyword evidence="7" id="KW-0175">Coiled coil</keyword>
<feature type="compositionally biased region" description="Acidic residues" evidence="8">
    <location>
        <begin position="424"/>
        <end position="435"/>
    </location>
</feature>
<dbReference type="InterPro" id="IPR004837">
    <property type="entry name" value="NaCa_Exmemb"/>
</dbReference>
<evidence type="ECO:0000313" key="12">
    <source>
        <dbReference type="EMBL" id="ODV97002.1"/>
    </source>
</evidence>
<feature type="compositionally biased region" description="Basic and acidic residues" evidence="8">
    <location>
        <begin position="411"/>
        <end position="423"/>
    </location>
</feature>
<keyword evidence="13" id="KW-1185">Reference proteome</keyword>
<evidence type="ECO:0000256" key="2">
    <source>
        <dbReference type="ARBA" id="ARBA00008170"/>
    </source>
</evidence>
<sequence>MRRNWLLILCLIAVIPLCFGDENKTCYEVKELSVSEDKCLFVKNYCKEFQIGYIDYFKLYYCSTDSIFIHILILCGMGFLLLYIFISLGLTSSEFLCPNLSTISYYFNIPDNLSGLTLLAFGNGSPDILATYNSFASDNGSLAIGELVGSAFLITSIVIGTMAIVSPFEICNNETNQGQDKLVYIRDLIFFIISIILVIVFLSDSKLNFIECLTMVLLYIIYVLIIISWSWILKMNNEQMELDRKVRNVYNYNQNDIVIEDLEEIDDELEQNNNNNSNNSNNAREIFYPDTLSPLTTPNHNLSSSYNAILRPSLLDALEFSTVLADLSKQRTLQNTGNIHLKDLSTTNKPISVVSDEQQAKLIKQSLMNNKRPKTEPLPYNPYTDYAPAPFTSPANIRAYRDNPDDSVLDYESRINDVPRNDGTDQEEEEIEESTQEQNQPKFSQENIIDNIKLYFTKMKFNNNGELFSNDNFLLVLLPNLKKISRLNFISKLFNLFCIPVLLLLRLTIPVRNNSDLIMNRNDDFNFENPEFSSFHENIDADITNRTVSGSKLNNELLLIIIQTALSTIMLSLTIFEPKLITILISLIFSTIFSVIIFSILKDTTKYHNFKNFIQILLAFIGFMTSIAWISIFAKELINILKFFSIYLDLSEAILGLTIFAIGNSIGDLISNFTIAKMGFPLMSLAACFGGPLLNILLGIGMNGLVVIEQNNTSYFDFEIDPSLIVSSTCLLLNLIFLIIYIPFFNNWKFDRAIGFMMVGFWCFGTLINIIIEINSSSSSTTTSTSSSSFGTPFSL</sequence>
<reference evidence="13" key="1">
    <citation type="submission" date="2016-05" db="EMBL/GenBank/DDBJ databases">
        <title>Comparative genomics of biotechnologically important yeasts.</title>
        <authorList>
            <consortium name="DOE Joint Genome Institute"/>
            <person name="Riley R."/>
            <person name="Haridas S."/>
            <person name="Wolfe K.H."/>
            <person name="Lopes M.R."/>
            <person name="Hittinger C.T."/>
            <person name="Goker M."/>
            <person name="Salamov A."/>
            <person name="Wisecaver J."/>
            <person name="Long T.M."/>
            <person name="Aerts A.L."/>
            <person name="Barry K."/>
            <person name="Choi C."/>
            <person name="Clum A."/>
            <person name="Coughlan A.Y."/>
            <person name="Deshpande S."/>
            <person name="Douglass A.P."/>
            <person name="Hanson S.J."/>
            <person name="Klenk H.-P."/>
            <person name="Labutti K."/>
            <person name="Lapidus A."/>
            <person name="Lindquist E."/>
            <person name="Lipzen A."/>
            <person name="Meier-Kolthoff J.P."/>
            <person name="Ohm R.A."/>
            <person name="Otillar R.P."/>
            <person name="Pangilinan J."/>
            <person name="Peng Y."/>
            <person name="Rokas A."/>
            <person name="Rosa C.A."/>
            <person name="Scheuner C."/>
            <person name="Sibirny A.A."/>
            <person name="Slot J.C."/>
            <person name="Stielow J.B."/>
            <person name="Sun H."/>
            <person name="Kurtzman C.P."/>
            <person name="Blackwell M."/>
            <person name="Grigoriev I.V."/>
            <person name="Jeffries T.W."/>
        </authorList>
    </citation>
    <scope>NUCLEOTIDE SEQUENCE [LARGE SCALE GENOMIC DNA]</scope>
    <source>
        <strain evidence="13">NRRL Y-2460</strain>
    </source>
</reference>
<feature type="transmembrane region" description="Helical" evidence="9">
    <location>
        <begin position="683"/>
        <end position="708"/>
    </location>
</feature>
<dbReference type="GO" id="GO:0016020">
    <property type="term" value="C:membrane"/>
    <property type="evidence" value="ECO:0007669"/>
    <property type="project" value="UniProtKB-SubCell"/>
</dbReference>
<feature type="transmembrane region" description="Helical" evidence="9">
    <location>
        <begin position="646"/>
        <end position="663"/>
    </location>
</feature>
<proteinExistence type="inferred from homology"/>
<evidence type="ECO:0000256" key="3">
    <source>
        <dbReference type="ARBA" id="ARBA00022448"/>
    </source>
</evidence>
<keyword evidence="3" id="KW-0813">Transport</keyword>
<feature type="transmembrane region" description="Helical" evidence="9">
    <location>
        <begin position="557"/>
        <end position="576"/>
    </location>
</feature>
<dbReference type="Pfam" id="PF01699">
    <property type="entry name" value="Na_Ca_ex"/>
    <property type="match status" value="2"/>
</dbReference>
<feature type="transmembrane region" description="Helical" evidence="9">
    <location>
        <begin position="183"/>
        <end position="202"/>
    </location>
</feature>
<name>A0A1E4TZ17_PACTA</name>
<evidence type="ECO:0000259" key="11">
    <source>
        <dbReference type="Pfam" id="PF01699"/>
    </source>
</evidence>
<feature type="domain" description="Sodium/calcium exchanger membrane region" evidence="11">
    <location>
        <begin position="78"/>
        <end position="227"/>
    </location>
</feature>
<feature type="transmembrane region" description="Helical" evidence="9">
    <location>
        <begin position="489"/>
        <end position="509"/>
    </location>
</feature>
<evidence type="ECO:0000256" key="4">
    <source>
        <dbReference type="ARBA" id="ARBA00022692"/>
    </source>
</evidence>
<dbReference type="OrthoDB" id="407410at2759"/>
<evidence type="ECO:0000256" key="7">
    <source>
        <dbReference type="SAM" id="Coils"/>
    </source>
</evidence>
<gene>
    <name evidence="12" type="ORF">PACTADRAFT_32501</name>
</gene>
<comment type="similarity">
    <text evidence="2">Belongs to the Ca(2+):cation antiporter (CaCA) (TC 2.A.19) family.</text>
</comment>
<keyword evidence="5 9" id="KW-1133">Transmembrane helix</keyword>
<feature type="transmembrane region" description="Helical" evidence="9">
    <location>
        <begin position="754"/>
        <end position="772"/>
    </location>
</feature>
<dbReference type="STRING" id="669874.A0A1E4TZ17"/>
<feature type="chain" id="PRO_5009163399" description="Sodium/calcium exchanger membrane region domain-containing protein" evidence="10">
    <location>
        <begin position="21"/>
        <end position="796"/>
    </location>
</feature>
<keyword evidence="10" id="KW-0732">Signal</keyword>
<dbReference type="EMBL" id="KV454012">
    <property type="protein sequence ID" value="ODV97002.1"/>
    <property type="molecule type" value="Genomic_DNA"/>
</dbReference>
<feature type="transmembrane region" description="Helical" evidence="9">
    <location>
        <begin position="208"/>
        <end position="232"/>
    </location>
</feature>
<feature type="transmembrane region" description="Helical" evidence="9">
    <location>
        <begin position="613"/>
        <end position="634"/>
    </location>
</feature>
<evidence type="ECO:0000256" key="10">
    <source>
        <dbReference type="SAM" id="SignalP"/>
    </source>
</evidence>
<evidence type="ECO:0000256" key="9">
    <source>
        <dbReference type="SAM" id="Phobius"/>
    </source>
</evidence>
<organism evidence="12 13">
    <name type="scientific">Pachysolen tannophilus NRRL Y-2460</name>
    <dbReference type="NCBI Taxonomy" id="669874"/>
    <lineage>
        <taxon>Eukaryota</taxon>
        <taxon>Fungi</taxon>
        <taxon>Dikarya</taxon>
        <taxon>Ascomycota</taxon>
        <taxon>Saccharomycotina</taxon>
        <taxon>Pichiomycetes</taxon>
        <taxon>Pachysolenaceae</taxon>
        <taxon>Pachysolen</taxon>
    </lineage>
</organism>
<keyword evidence="4 9" id="KW-0812">Transmembrane</keyword>
<feature type="transmembrane region" description="Helical" evidence="9">
    <location>
        <begin position="142"/>
        <end position="171"/>
    </location>
</feature>
<dbReference type="PANTHER" id="PTHR12266">
    <property type="entry name" value="NA+/CA2+ K+ INDEPENDENT EXCHANGER"/>
    <property type="match status" value="1"/>
</dbReference>
<evidence type="ECO:0000256" key="5">
    <source>
        <dbReference type="ARBA" id="ARBA00022989"/>
    </source>
</evidence>
<evidence type="ECO:0000256" key="8">
    <source>
        <dbReference type="SAM" id="MobiDB-lite"/>
    </source>
</evidence>
<feature type="transmembrane region" description="Helical" evidence="9">
    <location>
        <begin position="720"/>
        <end position="742"/>
    </location>
</feature>
<protein>
    <recommendedName>
        <fullName evidence="11">Sodium/calcium exchanger membrane region domain-containing protein</fullName>
    </recommendedName>
</protein>
<dbReference type="InterPro" id="IPR051359">
    <property type="entry name" value="CaCA_antiporter"/>
</dbReference>
<comment type="subcellular location">
    <subcellularLocation>
        <location evidence="1">Membrane</location>
        <topology evidence="1">Multi-pass membrane protein</topology>
    </subcellularLocation>
</comment>
<dbReference type="Proteomes" id="UP000094236">
    <property type="component" value="Unassembled WGS sequence"/>
</dbReference>
<dbReference type="GO" id="GO:0008324">
    <property type="term" value="F:monoatomic cation transmembrane transporter activity"/>
    <property type="evidence" value="ECO:0007669"/>
    <property type="project" value="TreeGrafter"/>
</dbReference>
<dbReference type="InterPro" id="IPR044880">
    <property type="entry name" value="NCX_ion-bd_dom_sf"/>
</dbReference>
<feature type="transmembrane region" description="Helical" evidence="9">
    <location>
        <begin position="67"/>
        <end position="91"/>
    </location>
</feature>
<feature type="transmembrane region" description="Helical" evidence="9">
    <location>
        <begin position="103"/>
        <end position="122"/>
    </location>
</feature>
<evidence type="ECO:0000256" key="1">
    <source>
        <dbReference type="ARBA" id="ARBA00004141"/>
    </source>
</evidence>
<dbReference type="PANTHER" id="PTHR12266:SF0">
    <property type="entry name" value="MITOCHONDRIAL SODIUM_CALCIUM EXCHANGER PROTEIN"/>
    <property type="match status" value="1"/>
</dbReference>
<feature type="transmembrane region" description="Helical" evidence="9">
    <location>
        <begin position="583"/>
        <end position="601"/>
    </location>
</feature>
<feature type="region of interest" description="Disordered" evidence="8">
    <location>
        <begin position="410"/>
        <end position="443"/>
    </location>
</feature>
<evidence type="ECO:0000256" key="6">
    <source>
        <dbReference type="ARBA" id="ARBA00023136"/>
    </source>
</evidence>
<accession>A0A1E4TZ17</accession>
<dbReference type="GO" id="GO:0006874">
    <property type="term" value="P:intracellular calcium ion homeostasis"/>
    <property type="evidence" value="ECO:0007669"/>
    <property type="project" value="TreeGrafter"/>
</dbReference>
<dbReference type="AlphaFoldDB" id="A0A1E4TZ17"/>